<dbReference type="InterPro" id="IPR012961">
    <property type="entry name" value="Ski2/MTR4_C"/>
</dbReference>
<feature type="domain" description="Exosome RNA helicase MTR4-like beta-barrel" evidence="6">
    <location>
        <begin position="26"/>
        <end position="177"/>
    </location>
</feature>
<dbReference type="GO" id="GO:0005524">
    <property type="term" value="F:ATP binding"/>
    <property type="evidence" value="ECO:0007669"/>
    <property type="project" value="UniProtKB-KW"/>
</dbReference>
<gene>
    <name evidence="7" type="ORF">HPP92_013648</name>
</gene>
<dbReference type="InterPro" id="IPR050699">
    <property type="entry name" value="RNA-DNA_Helicase"/>
</dbReference>
<protein>
    <submittedName>
        <fullName evidence="7">Uncharacterized protein</fullName>
    </submittedName>
</protein>
<evidence type="ECO:0000259" key="5">
    <source>
        <dbReference type="Pfam" id="PF08148"/>
    </source>
</evidence>
<dbReference type="GO" id="GO:0000460">
    <property type="term" value="P:maturation of 5.8S rRNA"/>
    <property type="evidence" value="ECO:0007669"/>
    <property type="project" value="TreeGrafter"/>
</dbReference>
<organism evidence="7 8">
    <name type="scientific">Vanilla planifolia</name>
    <name type="common">Vanilla</name>
    <dbReference type="NCBI Taxonomy" id="51239"/>
    <lineage>
        <taxon>Eukaryota</taxon>
        <taxon>Viridiplantae</taxon>
        <taxon>Streptophyta</taxon>
        <taxon>Embryophyta</taxon>
        <taxon>Tracheophyta</taxon>
        <taxon>Spermatophyta</taxon>
        <taxon>Magnoliopsida</taxon>
        <taxon>Liliopsida</taxon>
        <taxon>Asparagales</taxon>
        <taxon>Orchidaceae</taxon>
        <taxon>Vanilloideae</taxon>
        <taxon>Vanilleae</taxon>
        <taxon>Vanilla</taxon>
    </lineage>
</organism>
<dbReference type="InterPro" id="IPR025696">
    <property type="entry name" value="Beta-barrel_MTR4"/>
</dbReference>
<dbReference type="AlphaFoldDB" id="A0A835QY56"/>
<evidence type="ECO:0000256" key="3">
    <source>
        <dbReference type="ARBA" id="ARBA00022806"/>
    </source>
</evidence>
<evidence type="ECO:0000256" key="4">
    <source>
        <dbReference type="ARBA" id="ARBA00022840"/>
    </source>
</evidence>
<sequence>MFESFFFSKICSSLEVEIAKLTLDNKSTEDSKYTVDVLTKCLVKEEGSKKSFKIVHLKGEGDPVIISLPLSQIDNLSVIRVYMPKDLVPLEAREHMLKILSEVYSRFGNGIPLLDPEEDMKVNVSSYRKAVRRIEKLEGLFDKYDFRNSPLIKQNLQVLHHKKELMAKIKSIKKSMRSSTALAFKDELKARKRVLRRLGYITSEDVVKTKGKVACEITSADELTLTELMFSGAFKEISIEEMVALLSCFCVAGETSGCS</sequence>
<dbReference type="EMBL" id="JADCNL010000006">
    <property type="protein sequence ID" value="KAG0476807.1"/>
    <property type="molecule type" value="Genomic_DNA"/>
</dbReference>
<keyword evidence="8" id="KW-1185">Reference proteome</keyword>
<dbReference type="GO" id="GO:0004386">
    <property type="term" value="F:helicase activity"/>
    <property type="evidence" value="ECO:0007669"/>
    <property type="project" value="UniProtKB-KW"/>
</dbReference>
<dbReference type="Pfam" id="PF13234">
    <property type="entry name" value="MTR4_beta-barrel"/>
    <property type="match status" value="1"/>
</dbReference>
<evidence type="ECO:0000259" key="6">
    <source>
        <dbReference type="Pfam" id="PF13234"/>
    </source>
</evidence>
<keyword evidence="2" id="KW-0378">Hydrolase</keyword>
<keyword evidence="4" id="KW-0067">ATP-binding</keyword>
<dbReference type="OrthoDB" id="153872at2759"/>
<reference evidence="7 8" key="1">
    <citation type="journal article" date="2020" name="Nat. Food">
        <title>A phased Vanilla planifolia genome enables genetic improvement of flavour and production.</title>
        <authorList>
            <person name="Hasing T."/>
            <person name="Tang H."/>
            <person name="Brym M."/>
            <person name="Khazi F."/>
            <person name="Huang T."/>
            <person name="Chambers A.H."/>
        </authorList>
    </citation>
    <scope>NUCLEOTIDE SEQUENCE [LARGE SCALE GENOMIC DNA]</scope>
    <source>
        <tissue evidence="7">Leaf</tissue>
    </source>
</reference>
<name>A0A835QY56_VANPL</name>
<dbReference type="Proteomes" id="UP000636800">
    <property type="component" value="Chromosome 6"/>
</dbReference>
<keyword evidence="1" id="KW-0547">Nucleotide-binding</keyword>
<keyword evidence="3" id="KW-0347">Helicase</keyword>
<dbReference type="Gene3D" id="2.40.30.300">
    <property type="match status" value="1"/>
</dbReference>
<dbReference type="Gene3D" id="1.10.3380.30">
    <property type="match status" value="1"/>
</dbReference>
<evidence type="ECO:0000256" key="2">
    <source>
        <dbReference type="ARBA" id="ARBA00022801"/>
    </source>
</evidence>
<proteinExistence type="predicted"/>
<dbReference type="PANTHER" id="PTHR12131">
    <property type="entry name" value="ATP-DEPENDENT RNA AND DNA HELICASE"/>
    <property type="match status" value="1"/>
</dbReference>
<dbReference type="GO" id="GO:0016787">
    <property type="term" value="F:hydrolase activity"/>
    <property type="evidence" value="ECO:0007669"/>
    <property type="project" value="UniProtKB-KW"/>
</dbReference>
<evidence type="ECO:0000313" key="7">
    <source>
        <dbReference type="EMBL" id="KAG0476807.1"/>
    </source>
</evidence>
<dbReference type="GO" id="GO:0005634">
    <property type="term" value="C:nucleus"/>
    <property type="evidence" value="ECO:0007669"/>
    <property type="project" value="TreeGrafter"/>
</dbReference>
<accession>A0A835QY56</accession>
<evidence type="ECO:0000256" key="1">
    <source>
        <dbReference type="ARBA" id="ARBA00022741"/>
    </source>
</evidence>
<feature type="domain" description="ATP-dependent RNA helicase Ski2/MTR4 C-terminal" evidence="5">
    <location>
        <begin position="205"/>
        <end position="254"/>
    </location>
</feature>
<dbReference type="PANTHER" id="PTHR12131:SF25">
    <property type="entry name" value="DEXH-BOX ATP-DEPENDENT RNA HELICASE DEXH9"/>
    <property type="match status" value="1"/>
</dbReference>
<evidence type="ECO:0000313" key="8">
    <source>
        <dbReference type="Proteomes" id="UP000636800"/>
    </source>
</evidence>
<dbReference type="Pfam" id="PF08148">
    <property type="entry name" value="DSHCT"/>
    <property type="match status" value="1"/>
</dbReference>
<comment type="caution">
    <text evidence="7">The sequence shown here is derived from an EMBL/GenBank/DDBJ whole genome shotgun (WGS) entry which is preliminary data.</text>
</comment>